<evidence type="ECO:0000313" key="15">
    <source>
        <dbReference type="Proteomes" id="UP000631576"/>
    </source>
</evidence>
<dbReference type="Gene3D" id="3.40.50.720">
    <property type="entry name" value="NAD(P)-binding Rossmann-like Domain"/>
    <property type="match status" value="2"/>
</dbReference>
<dbReference type="InterPro" id="IPR029752">
    <property type="entry name" value="D-isomer_DH_CS1"/>
</dbReference>
<evidence type="ECO:0000256" key="11">
    <source>
        <dbReference type="ARBA" id="ARBA00048731"/>
    </source>
</evidence>
<evidence type="ECO:0000256" key="5">
    <source>
        <dbReference type="ARBA" id="ARBA00013143"/>
    </source>
</evidence>
<evidence type="ECO:0000313" key="14">
    <source>
        <dbReference type="EMBL" id="MBC5683264.1"/>
    </source>
</evidence>
<gene>
    <name evidence="14" type="ORF">H8S40_06735</name>
</gene>
<evidence type="ECO:0000256" key="6">
    <source>
        <dbReference type="ARBA" id="ARBA00021582"/>
    </source>
</evidence>
<reference evidence="14 15" key="1">
    <citation type="submission" date="2020-08" db="EMBL/GenBank/DDBJ databases">
        <title>Genome public.</title>
        <authorList>
            <person name="Liu C."/>
            <person name="Sun Q."/>
        </authorList>
    </citation>
    <scope>NUCLEOTIDE SEQUENCE [LARGE SCALE GENOMIC DNA]</scope>
    <source>
        <strain evidence="14 15">NSJ-13</strain>
    </source>
</reference>
<sequence length="388" mass="42313">MYNYHCLNPIAQIGLDIFNEAYQKTDAVDNADAILVRSAAMHDMEFSTSLKAIARAGAGVNNIPLDKCAEKGIVVFNTPGANANGVKELVIAGMLLASRDVIGGIDWVKEHEADADLAKAAEKAKKAFAGTEIQGKKLGVIGLGAIGVLVANAAVHLGMDVYGYDPYVSVDSAWKLSRNIHHAKTVDEIYKECDYITIHVPALDSTKGMINRDAIQLMKENVVVLNFARDVLVDTGAMVEALEEGKVRRYVTDFPIPEIAGVKGAIVIPHLGASTEESEDNCAVMAAKELRDYLENGNITHSVNYPDCNMGTKEESGHRITILHKNIPNMLGQFTALLAQENMNISQMTNKSRKEYAYVMIDVEAEVTQELEEKLNVIEGVLKVRVIK</sequence>
<evidence type="ECO:0000256" key="7">
    <source>
        <dbReference type="ARBA" id="ARBA00023002"/>
    </source>
</evidence>
<evidence type="ECO:0000256" key="4">
    <source>
        <dbReference type="ARBA" id="ARBA00013001"/>
    </source>
</evidence>
<dbReference type="InterPro" id="IPR006140">
    <property type="entry name" value="D-isomer_DH_NAD-bd"/>
</dbReference>
<dbReference type="CDD" id="cd04901">
    <property type="entry name" value="ACT_3PGDH"/>
    <property type="match status" value="1"/>
</dbReference>
<dbReference type="Pfam" id="PF02826">
    <property type="entry name" value="2-Hacid_dh_C"/>
    <property type="match status" value="1"/>
</dbReference>
<dbReference type="PANTHER" id="PTHR42938:SF47">
    <property type="entry name" value="HYDROXYPYRUVATE REDUCTASE"/>
    <property type="match status" value="1"/>
</dbReference>
<dbReference type="PROSITE" id="PS00065">
    <property type="entry name" value="D_2_HYDROXYACID_DH_1"/>
    <property type="match status" value="1"/>
</dbReference>
<evidence type="ECO:0000256" key="9">
    <source>
        <dbReference type="ARBA" id="ARBA00030455"/>
    </source>
</evidence>
<keyword evidence="7 12" id="KW-0560">Oxidoreductase</keyword>
<dbReference type="PANTHER" id="PTHR42938">
    <property type="entry name" value="FORMATE DEHYDROGENASE 1"/>
    <property type="match status" value="1"/>
</dbReference>
<comment type="pathway">
    <text evidence="2">Amino-acid biosynthesis; L-serine biosynthesis; L-serine from 3-phospho-D-glycerate: step 1/3.</text>
</comment>
<dbReference type="Pfam" id="PF00389">
    <property type="entry name" value="2-Hacid_dh"/>
    <property type="match status" value="1"/>
</dbReference>
<dbReference type="InterPro" id="IPR002912">
    <property type="entry name" value="ACT_dom"/>
</dbReference>
<dbReference type="InterPro" id="IPR045865">
    <property type="entry name" value="ACT-like_dom_sf"/>
</dbReference>
<evidence type="ECO:0000256" key="2">
    <source>
        <dbReference type="ARBA" id="ARBA00005216"/>
    </source>
</evidence>
<evidence type="ECO:0000256" key="8">
    <source>
        <dbReference type="ARBA" id="ARBA00023027"/>
    </source>
</evidence>
<keyword evidence="15" id="KW-1185">Reference proteome</keyword>
<comment type="catalytic activity">
    <reaction evidence="10">
        <text>(R)-2-hydroxyglutarate + NAD(+) = 2-oxoglutarate + NADH + H(+)</text>
        <dbReference type="Rhea" id="RHEA:49612"/>
        <dbReference type="ChEBI" id="CHEBI:15378"/>
        <dbReference type="ChEBI" id="CHEBI:15801"/>
        <dbReference type="ChEBI" id="CHEBI:16810"/>
        <dbReference type="ChEBI" id="CHEBI:57540"/>
        <dbReference type="ChEBI" id="CHEBI:57945"/>
        <dbReference type="EC" id="1.1.1.399"/>
    </reaction>
</comment>
<comment type="caution">
    <text evidence="14">The sequence shown here is derived from an EMBL/GenBank/DDBJ whole genome shotgun (WGS) entry which is preliminary data.</text>
</comment>
<dbReference type="EC" id="1.1.1.95" evidence="5"/>
<name>A0ABR7G777_9FIRM</name>
<dbReference type="Proteomes" id="UP000631576">
    <property type="component" value="Unassembled WGS sequence"/>
</dbReference>
<accession>A0ABR7G777</accession>
<evidence type="ECO:0000256" key="1">
    <source>
        <dbReference type="ARBA" id="ARBA00003800"/>
    </source>
</evidence>
<evidence type="ECO:0000259" key="13">
    <source>
        <dbReference type="PROSITE" id="PS51671"/>
    </source>
</evidence>
<dbReference type="EMBL" id="JACOPE010000001">
    <property type="protein sequence ID" value="MBC5683264.1"/>
    <property type="molecule type" value="Genomic_DNA"/>
</dbReference>
<evidence type="ECO:0000256" key="10">
    <source>
        <dbReference type="ARBA" id="ARBA00048126"/>
    </source>
</evidence>
<keyword evidence="8" id="KW-0520">NAD</keyword>
<dbReference type="CDD" id="cd12174">
    <property type="entry name" value="PGDH_like_3"/>
    <property type="match status" value="1"/>
</dbReference>
<dbReference type="SUPFAM" id="SSF51735">
    <property type="entry name" value="NAD(P)-binding Rossmann-fold domains"/>
    <property type="match status" value="1"/>
</dbReference>
<dbReference type="SUPFAM" id="SSF52283">
    <property type="entry name" value="Formate/glycerate dehydrogenase catalytic domain-like"/>
    <property type="match status" value="1"/>
</dbReference>
<evidence type="ECO:0000256" key="3">
    <source>
        <dbReference type="ARBA" id="ARBA00005854"/>
    </source>
</evidence>
<dbReference type="Gene3D" id="3.30.70.260">
    <property type="match status" value="1"/>
</dbReference>
<dbReference type="SUPFAM" id="SSF55021">
    <property type="entry name" value="ACT-like"/>
    <property type="match status" value="1"/>
</dbReference>
<comment type="catalytic activity">
    <reaction evidence="11">
        <text>(2R)-3-phosphoglycerate + NAD(+) = 3-phosphooxypyruvate + NADH + H(+)</text>
        <dbReference type="Rhea" id="RHEA:12641"/>
        <dbReference type="ChEBI" id="CHEBI:15378"/>
        <dbReference type="ChEBI" id="CHEBI:18110"/>
        <dbReference type="ChEBI" id="CHEBI:57540"/>
        <dbReference type="ChEBI" id="CHEBI:57945"/>
        <dbReference type="ChEBI" id="CHEBI:58272"/>
        <dbReference type="EC" id="1.1.1.95"/>
    </reaction>
</comment>
<dbReference type="RefSeq" id="WP_186864897.1">
    <property type="nucleotide sequence ID" value="NZ_JACOPE010000001.1"/>
</dbReference>
<comment type="function">
    <text evidence="1">Catalyzes the reversible oxidation of 3-phospho-D-glycerate to 3-phosphonooxypyruvate, the first step of the phosphorylated L-serine biosynthesis pathway. Also catalyzes the reversible oxidation of 2-hydroxyglutarate to 2-oxoglutarate.</text>
</comment>
<dbReference type="InterPro" id="IPR006139">
    <property type="entry name" value="D-isomer_2_OHA_DH_cat_dom"/>
</dbReference>
<dbReference type="InterPro" id="IPR036291">
    <property type="entry name" value="NAD(P)-bd_dom_sf"/>
</dbReference>
<proteinExistence type="inferred from homology"/>
<organism evidence="14 15">
    <name type="scientific">Ruminococcus hominis</name>
    <dbReference type="NCBI Taxonomy" id="2763065"/>
    <lineage>
        <taxon>Bacteria</taxon>
        <taxon>Bacillati</taxon>
        <taxon>Bacillota</taxon>
        <taxon>Clostridia</taxon>
        <taxon>Eubacteriales</taxon>
        <taxon>Oscillospiraceae</taxon>
        <taxon>Ruminococcus</taxon>
    </lineage>
</organism>
<protein>
    <recommendedName>
        <fullName evidence="6">D-3-phosphoglycerate dehydrogenase</fullName>
        <ecNumber evidence="4">1.1.1.399</ecNumber>
        <ecNumber evidence="5">1.1.1.95</ecNumber>
    </recommendedName>
    <alternativeName>
        <fullName evidence="9">2-oxoglutarate reductase</fullName>
    </alternativeName>
</protein>
<dbReference type="PROSITE" id="PS51671">
    <property type="entry name" value="ACT"/>
    <property type="match status" value="1"/>
</dbReference>
<evidence type="ECO:0000256" key="12">
    <source>
        <dbReference type="RuleBase" id="RU003719"/>
    </source>
</evidence>
<dbReference type="EC" id="1.1.1.399" evidence="4"/>
<feature type="domain" description="ACT" evidence="13">
    <location>
        <begin position="319"/>
        <end position="388"/>
    </location>
</feature>
<comment type="similarity">
    <text evidence="3 12">Belongs to the D-isomer specific 2-hydroxyacid dehydrogenase family.</text>
</comment>